<feature type="transmembrane region" description="Helical" evidence="5">
    <location>
        <begin position="354"/>
        <end position="378"/>
    </location>
</feature>
<sequence length="473" mass="50049">MDFSAIGIELGLLALALLFLAMGVLLPKEEPRTSLTAIAVVALLALFGYGFSFYHSGEDAAFYAGLYLVDNYAVFFKQLFLLSSALVVLFSGDYVEKLLRSRAEFYAILVFAVLGMCVMASANDFLTMYVGLELMTISFYVFVGLRQRDALSSEAAIKYLVLGAAASGILFFGVSLVYGAAGSLRFALVADSLRLFTPLGIVGMALVFAGLFFKLSMIPFHMWAPDVYEGAPAPVAALLAMGSKAAAFAVLLRLVLAVFPPLGGAWLSLLAVLAAVSMIGGNIMAVVQDDVKRMLAYSSIAQVGYMLVGVVAADAAGMKALLFYTALYAFANIGAFAVLTAVEAQRGKPDMANVAGLAKAAPVLAAVMTISLLSMAGIPPTAGFAGKLYLFTAVVDQGELWLAFVGFIMSMISVYYYLLVVKAMYLGEGPKQPVKVSGALRACVLVSVALTLVFGVYPEPLANLTNFVAATFF</sequence>
<evidence type="ECO:0000256" key="5">
    <source>
        <dbReference type="HAMAP-Rule" id="MF_00445"/>
    </source>
</evidence>
<comment type="similarity">
    <text evidence="5">Belongs to the complex I subunit 2 family.</text>
</comment>
<dbReference type="Pfam" id="PF00361">
    <property type="entry name" value="Proton_antipo_M"/>
    <property type="match status" value="1"/>
</dbReference>
<keyword evidence="5" id="KW-0813">Transport</keyword>
<name>A0ABV3X4Y1_9FIRM</name>
<protein>
    <recommendedName>
        <fullName evidence="5">NADH-quinone oxidoreductase subunit N</fullName>
        <ecNumber evidence="5">7.1.1.-</ecNumber>
    </recommendedName>
    <alternativeName>
        <fullName evidence="5">NADH dehydrogenase I subunit N</fullName>
    </alternativeName>
    <alternativeName>
        <fullName evidence="5">NDH-1 subunit N</fullName>
    </alternativeName>
</protein>
<dbReference type="InterPro" id="IPR001750">
    <property type="entry name" value="ND/Mrp_TM"/>
</dbReference>
<comment type="subcellular location">
    <subcellularLocation>
        <location evidence="5">Cell membrane</location>
        <topology evidence="5">Multi-pass membrane protein</topology>
    </subcellularLocation>
    <subcellularLocation>
        <location evidence="1">Endomembrane system</location>
        <topology evidence="1">Multi-pass membrane protein</topology>
    </subcellularLocation>
    <subcellularLocation>
        <location evidence="6">Membrane</location>
        <topology evidence="6">Multi-pass membrane protein</topology>
    </subcellularLocation>
</comment>
<dbReference type="PANTHER" id="PTHR22773">
    <property type="entry name" value="NADH DEHYDROGENASE"/>
    <property type="match status" value="1"/>
</dbReference>
<feature type="transmembrane region" description="Helical" evidence="5">
    <location>
        <begin position="398"/>
        <end position="418"/>
    </location>
</feature>
<dbReference type="NCBIfam" id="TIGR01770">
    <property type="entry name" value="NDH_I_N"/>
    <property type="match status" value="1"/>
</dbReference>
<keyword evidence="5" id="KW-1003">Cell membrane</keyword>
<comment type="function">
    <text evidence="5">NDH-1 shuttles electrons from NADH, via FMN and iron-sulfur (Fe-S) centers, to quinones in the respiratory chain. The immediate electron acceptor for the enzyme in this species is believed to be a menaquinone. Couples the redox reaction to proton translocation (for every two electrons transferred, four hydrogen ions are translocated across the cytoplasmic membrane), and thus conserves the redox energy in a proton gradient.</text>
</comment>
<evidence type="ECO:0000313" key="8">
    <source>
        <dbReference type="EMBL" id="MEX5285239.1"/>
    </source>
</evidence>
<dbReference type="PRINTS" id="PR01434">
    <property type="entry name" value="NADHDHGNASE5"/>
</dbReference>
<feature type="transmembrane region" description="Helical" evidence="5">
    <location>
        <begin position="234"/>
        <end position="259"/>
    </location>
</feature>
<evidence type="ECO:0000256" key="3">
    <source>
        <dbReference type="ARBA" id="ARBA00022989"/>
    </source>
</evidence>
<feature type="transmembrane region" description="Helical" evidence="5">
    <location>
        <begin position="265"/>
        <end position="287"/>
    </location>
</feature>
<evidence type="ECO:0000313" key="9">
    <source>
        <dbReference type="Proteomes" id="UP001559623"/>
    </source>
</evidence>
<dbReference type="HAMAP" id="MF_00445">
    <property type="entry name" value="NDH1_NuoN_1"/>
    <property type="match status" value="1"/>
</dbReference>
<dbReference type="EMBL" id="JARVLH010000003">
    <property type="protein sequence ID" value="MEX5285239.1"/>
    <property type="molecule type" value="Genomic_DNA"/>
</dbReference>
<keyword evidence="4 5" id="KW-0472">Membrane</keyword>
<evidence type="ECO:0000256" key="2">
    <source>
        <dbReference type="ARBA" id="ARBA00022692"/>
    </source>
</evidence>
<feature type="transmembrane region" description="Helical" evidence="5">
    <location>
        <begin position="103"/>
        <end position="122"/>
    </location>
</feature>
<dbReference type="EC" id="7.1.1.-" evidence="5"/>
<feature type="transmembrane region" description="Helical" evidence="5">
    <location>
        <begin position="6"/>
        <end position="26"/>
    </location>
</feature>
<feature type="transmembrane region" description="Helical" evidence="5">
    <location>
        <begin position="72"/>
        <end position="91"/>
    </location>
</feature>
<feature type="transmembrane region" description="Helical" evidence="5">
    <location>
        <begin position="33"/>
        <end position="52"/>
    </location>
</feature>
<accession>A0ABV3X4Y1</accession>
<gene>
    <name evidence="5" type="primary">nuoN</name>
    <name evidence="8" type="ORF">QCO44_06240</name>
</gene>
<keyword evidence="5" id="KW-1278">Translocase</keyword>
<dbReference type="RefSeq" id="WP_368846965.1">
    <property type="nucleotide sequence ID" value="NZ_CP194411.1"/>
</dbReference>
<keyword evidence="5" id="KW-0874">Quinone</keyword>
<feature type="domain" description="NADH:quinone oxidoreductase/Mrp antiporter transmembrane" evidence="7">
    <location>
        <begin position="122"/>
        <end position="413"/>
    </location>
</feature>
<comment type="subunit">
    <text evidence="5">NDH-1 is composed of 14 different subunits. Subunits NuoA, H, J, K, L, M, N constitute the membrane sector of the complex.</text>
</comment>
<feature type="transmembrane region" description="Helical" evidence="5">
    <location>
        <begin position="321"/>
        <end position="342"/>
    </location>
</feature>
<keyword evidence="5" id="KW-0520">NAD</keyword>
<evidence type="ECO:0000256" key="4">
    <source>
        <dbReference type="ARBA" id="ARBA00023136"/>
    </source>
</evidence>
<comment type="caution">
    <text evidence="8">The sequence shown here is derived from an EMBL/GenBank/DDBJ whole genome shotgun (WGS) entry which is preliminary data.</text>
</comment>
<keyword evidence="2 5" id="KW-0812">Transmembrane</keyword>
<feature type="transmembrane region" description="Helical" evidence="5">
    <location>
        <begin position="294"/>
        <end position="315"/>
    </location>
</feature>
<evidence type="ECO:0000256" key="6">
    <source>
        <dbReference type="RuleBase" id="RU000320"/>
    </source>
</evidence>
<comment type="catalytic activity">
    <reaction evidence="5">
        <text>a quinone + NADH + 5 H(+)(in) = a quinol + NAD(+) + 4 H(+)(out)</text>
        <dbReference type="Rhea" id="RHEA:57888"/>
        <dbReference type="ChEBI" id="CHEBI:15378"/>
        <dbReference type="ChEBI" id="CHEBI:24646"/>
        <dbReference type="ChEBI" id="CHEBI:57540"/>
        <dbReference type="ChEBI" id="CHEBI:57945"/>
        <dbReference type="ChEBI" id="CHEBI:132124"/>
    </reaction>
</comment>
<organism evidence="8 9">
    <name type="scientific">Selenomonas sputigena</name>
    <dbReference type="NCBI Taxonomy" id="69823"/>
    <lineage>
        <taxon>Bacteria</taxon>
        <taxon>Bacillati</taxon>
        <taxon>Bacillota</taxon>
        <taxon>Negativicutes</taxon>
        <taxon>Selenomonadales</taxon>
        <taxon>Selenomonadaceae</taxon>
        <taxon>Selenomonas</taxon>
    </lineage>
</organism>
<feature type="transmembrane region" description="Helical" evidence="5">
    <location>
        <begin position="439"/>
        <end position="457"/>
    </location>
</feature>
<reference evidence="8 9" key="1">
    <citation type="submission" date="2023-04" db="EMBL/GenBank/DDBJ databases">
        <title>Genome Sequence of Selenomonas sputigena ATCC 33150.</title>
        <authorList>
            <person name="Miller D.P."/>
            <person name="Anvari S."/>
            <person name="Polson S.W."/>
            <person name="Macdonald M."/>
            <person name="Mcdowell J.V."/>
        </authorList>
    </citation>
    <scope>NUCLEOTIDE SEQUENCE [LARGE SCALE GENOMIC DNA]</scope>
    <source>
        <strain evidence="8 9">ATCC 33150</strain>
    </source>
</reference>
<dbReference type="Proteomes" id="UP001559623">
    <property type="component" value="Unassembled WGS sequence"/>
</dbReference>
<keyword evidence="9" id="KW-1185">Reference proteome</keyword>
<feature type="transmembrane region" description="Helical" evidence="5">
    <location>
        <begin position="193"/>
        <end position="213"/>
    </location>
</feature>
<proteinExistence type="inferred from homology"/>
<evidence type="ECO:0000256" key="1">
    <source>
        <dbReference type="ARBA" id="ARBA00004127"/>
    </source>
</evidence>
<feature type="transmembrane region" description="Helical" evidence="5">
    <location>
        <begin position="157"/>
        <end position="181"/>
    </location>
</feature>
<keyword evidence="3 5" id="KW-1133">Transmembrane helix</keyword>
<evidence type="ECO:0000259" key="7">
    <source>
        <dbReference type="Pfam" id="PF00361"/>
    </source>
</evidence>
<dbReference type="InterPro" id="IPR010096">
    <property type="entry name" value="NADH-Q_OxRdtase_suN/2"/>
</dbReference>
<feature type="transmembrane region" description="Helical" evidence="5">
    <location>
        <begin position="128"/>
        <end position="145"/>
    </location>
</feature>